<feature type="region of interest" description="Disordered" evidence="1">
    <location>
        <begin position="906"/>
        <end position="944"/>
    </location>
</feature>
<feature type="compositionally biased region" description="Basic and acidic residues" evidence="1">
    <location>
        <begin position="328"/>
        <end position="341"/>
    </location>
</feature>
<dbReference type="PANTHER" id="PTHR31532:SF10">
    <property type="entry name" value="BIORIENTATION OF CHROMOSOMES IN CELL DIVISION PROTEIN 1-LIKE 1"/>
    <property type="match status" value="1"/>
</dbReference>
<dbReference type="AlphaFoldDB" id="A0AAN9A5D1"/>
<dbReference type="Pfam" id="PF05205">
    <property type="entry name" value="COMPASS-Shg1"/>
    <property type="match status" value="1"/>
</dbReference>
<feature type="compositionally biased region" description="Low complexity" evidence="1">
    <location>
        <begin position="913"/>
        <end position="926"/>
    </location>
</feature>
<dbReference type="PANTHER" id="PTHR31532">
    <property type="entry name" value="BIORIENTATION OF CHROMOSOMES IN CELL DIVISION 1 FAMILY MEMBER"/>
    <property type="match status" value="1"/>
</dbReference>
<dbReference type="GO" id="GO:0048188">
    <property type="term" value="C:Set1C/COMPASS complex"/>
    <property type="evidence" value="ECO:0007669"/>
    <property type="project" value="TreeGrafter"/>
</dbReference>
<feature type="compositionally biased region" description="Basic and acidic residues" evidence="1">
    <location>
        <begin position="143"/>
        <end position="167"/>
    </location>
</feature>
<feature type="compositionally biased region" description="Basic residues" evidence="1">
    <location>
        <begin position="689"/>
        <end position="698"/>
    </location>
</feature>
<feature type="compositionally biased region" description="Basic and acidic residues" evidence="1">
    <location>
        <begin position="699"/>
        <end position="715"/>
    </location>
</feature>
<dbReference type="Proteomes" id="UP001381693">
    <property type="component" value="Unassembled WGS sequence"/>
</dbReference>
<sequence length="976" mass="109619">MDIPVTQLPPGDPRLVEAIVGQLKSKGIFDQFRKECLADVDTKPAFQNLRLRVEGQVNKFLEKKIWKNDMNKNQLRDGVRKHVNSLGILDSGIDAIITQVVNPKIKPLILPFVEDTVYAFLQIDKPKRGRKESELEINPLPPRESEDDKEKPQVEEKKIKVEEHQETKPALLPMETDVISSEEDDILARESPDGDKKSVSSESDVAIDENARDGFETCPQFDEQECSDEITADVERLNLSEDDSKSAQATKPPLPLFDDQSLDSISSNSSGLTFSPLTDKGSPESKKSLENTPKSEDSSKADARSATSTPLVDEKPVDELSQSSLYSDHSKEFQLSEKGQGDQEAMTPTYAAMTPSSRSAKDGASVASMEDEDSSESKDSSSKTSRVSEKYEGEEKAKSEKSEGEITSSSSELSDTDGKSKQETSNSDEKNFSDHDSSHKSSRSKSDHKRRDSYSRERDHDREKDRDSRHHREKERKHSKSRDDHHSHRDKDKKYHRRDKDHDGDKDRSRVHHHQSSSSHKESSGSNRTSGDRDKDRSNHSSHHSSGKSSESKSRSKQSSEKTEGKSSSKSITKSEDKTEGKSHKRDEYKHDRKHHGSSDRKSDSKSEGKRDKRSEDKADKKSEQHAEKKENHDGKVSKPNEGKYESKSKKKYEDTNYKSDEKSHRSSKDSSSSRHKRTESGSHEGESKKHKHSHRRKSNSEKRENLEEEKKKAENNNTITDSIENVDDSHADGNSAIDPQALGFSSDNIIVADDEGNIMLLTYDTDTDSASIPSLDVSGNGNSSSSELFTDDKEDDFHGFDLNDFEGFVDSRIDGRLANYLRTSTQVPDEMDIECSGWFSEADLHLRVSEDTLAGKIPLDDFLKFMQQLGAVIKNEEGEIEDHSAKRIMSTVVTEVKDENIAHRVGKRRRISNSSSVSSSGSSTDSPRHKRFRKESLVTNDTAHMLEQDSVIVSGYALLTPEDDGNRSMSREYGE</sequence>
<accession>A0AAN9A5D1</accession>
<organism evidence="3 4">
    <name type="scientific">Halocaridina rubra</name>
    <name type="common">Hawaiian red shrimp</name>
    <dbReference type="NCBI Taxonomy" id="373956"/>
    <lineage>
        <taxon>Eukaryota</taxon>
        <taxon>Metazoa</taxon>
        <taxon>Ecdysozoa</taxon>
        <taxon>Arthropoda</taxon>
        <taxon>Crustacea</taxon>
        <taxon>Multicrustacea</taxon>
        <taxon>Malacostraca</taxon>
        <taxon>Eumalacostraca</taxon>
        <taxon>Eucarida</taxon>
        <taxon>Decapoda</taxon>
        <taxon>Pleocyemata</taxon>
        <taxon>Caridea</taxon>
        <taxon>Atyoidea</taxon>
        <taxon>Atyidae</taxon>
        <taxon>Halocaridina</taxon>
    </lineage>
</organism>
<keyword evidence="4" id="KW-1185">Reference proteome</keyword>
<dbReference type="InterPro" id="IPR055264">
    <property type="entry name" value="BOD1/SHG1_dom"/>
</dbReference>
<feature type="compositionally biased region" description="Basic and acidic residues" evidence="1">
    <location>
        <begin position="375"/>
        <end position="404"/>
    </location>
</feature>
<protein>
    <recommendedName>
        <fullName evidence="2">BOD1/SHG1 domain-containing protein</fullName>
    </recommendedName>
</protein>
<gene>
    <name evidence="3" type="ORF">SK128_021504</name>
</gene>
<reference evidence="3 4" key="1">
    <citation type="submission" date="2023-11" db="EMBL/GenBank/DDBJ databases">
        <title>Halocaridina rubra genome assembly.</title>
        <authorList>
            <person name="Smith C."/>
        </authorList>
    </citation>
    <scope>NUCLEOTIDE SEQUENCE [LARGE SCALE GENOMIC DNA]</scope>
    <source>
        <strain evidence="3">EP-1</strain>
        <tissue evidence="3">Whole</tissue>
    </source>
</reference>
<feature type="compositionally biased region" description="Basic and acidic residues" evidence="1">
    <location>
        <begin position="550"/>
        <end position="688"/>
    </location>
</feature>
<evidence type="ECO:0000313" key="3">
    <source>
        <dbReference type="EMBL" id="KAK7070237.1"/>
    </source>
</evidence>
<feature type="compositionally biased region" description="Basic and acidic residues" evidence="1">
    <location>
        <begin position="281"/>
        <end position="303"/>
    </location>
</feature>
<feature type="compositionally biased region" description="Basic and acidic residues" evidence="1">
    <location>
        <begin position="233"/>
        <end position="245"/>
    </location>
</feature>
<feature type="compositionally biased region" description="Low complexity" evidence="1">
    <location>
        <begin position="258"/>
        <end position="270"/>
    </location>
</feature>
<feature type="compositionally biased region" description="Basic and acidic residues" evidence="1">
    <location>
        <begin position="530"/>
        <end position="539"/>
    </location>
</feature>
<evidence type="ECO:0000313" key="4">
    <source>
        <dbReference type="Proteomes" id="UP001381693"/>
    </source>
</evidence>
<feature type="domain" description="BOD1/SHG1" evidence="2">
    <location>
        <begin position="19"/>
        <end position="111"/>
    </location>
</feature>
<feature type="compositionally biased region" description="Basic and acidic residues" evidence="1">
    <location>
        <begin position="186"/>
        <end position="199"/>
    </location>
</feature>
<feature type="compositionally biased region" description="Basic residues" evidence="1">
    <location>
        <begin position="471"/>
        <end position="480"/>
    </location>
</feature>
<evidence type="ECO:0000259" key="2">
    <source>
        <dbReference type="Pfam" id="PF05205"/>
    </source>
</evidence>
<proteinExistence type="predicted"/>
<feature type="region of interest" description="Disordered" evidence="1">
    <location>
        <begin position="130"/>
        <end position="742"/>
    </location>
</feature>
<dbReference type="EMBL" id="JAXCGZ010015463">
    <property type="protein sequence ID" value="KAK7070237.1"/>
    <property type="molecule type" value="Genomic_DNA"/>
</dbReference>
<name>A0AAN9A5D1_HALRR</name>
<feature type="compositionally biased region" description="Basic and acidic residues" evidence="1">
    <location>
        <begin position="416"/>
        <end position="439"/>
    </location>
</feature>
<feature type="compositionally biased region" description="Basic and acidic residues" evidence="1">
    <location>
        <begin position="481"/>
        <end position="508"/>
    </location>
</feature>
<feature type="compositionally biased region" description="Basic and acidic residues" evidence="1">
    <location>
        <begin position="449"/>
        <end position="470"/>
    </location>
</feature>
<comment type="caution">
    <text evidence="3">The sequence shown here is derived from an EMBL/GenBank/DDBJ whole genome shotgun (WGS) entry which is preliminary data.</text>
</comment>
<dbReference type="GO" id="GO:0031297">
    <property type="term" value="P:replication fork processing"/>
    <property type="evidence" value="ECO:0007669"/>
    <property type="project" value="TreeGrafter"/>
</dbReference>
<feature type="compositionally biased region" description="Acidic residues" evidence="1">
    <location>
        <begin position="222"/>
        <end position="232"/>
    </location>
</feature>
<evidence type="ECO:0000256" key="1">
    <source>
        <dbReference type="SAM" id="MobiDB-lite"/>
    </source>
</evidence>